<dbReference type="Proteomes" id="UP000297245">
    <property type="component" value="Unassembled WGS sequence"/>
</dbReference>
<sequence>IHFHTQDPEYNIPGGKLNQAMSVVDIAGIFEASSCTLNDKEYLQVAVLSWGVESVCSLLILS</sequence>
<dbReference type="Gene3D" id="1.10.600.10">
    <property type="entry name" value="Farnesyl Diphosphate Synthase"/>
    <property type="match status" value="1"/>
</dbReference>
<reference evidence="1 2" key="1">
    <citation type="journal article" date="2019" name="Nat. Ecol. Evol.">
        <title>Megaphylogeny resolves global patterns of mushroom evolution.</title>
        <authorList>
            <person name="Varga T."/>
            <person name="Krizsan K."/>
            <person name="Foldi C."/>
            <person name="Dima B."/>
            <person name="Sanchez-Garcia M."/>
            <person name="Sanchez-Ramirez S."/>
            <person name="Szollosi G.J."/>
            <person name="Szarkandi J.G."/>
            <person name="Papp V."/>
            <person name="Albert L."/>
            <person name="Andreopoulos W."/>
            <person name="Angelini C."/>
            <person name="Antonin V."/>
            <person name="Barry K.W."/>
            <person name="Bougher N.L."/>
            <person name="Buchanan P."/>
            <person name="Buyck B."/>
            <person name="Bense V."/>
            <person name="Catcheside P."/>
            <person name="Chovatia M."/>
            <person name="Cooper J."/>
            <person name="Damon W."/>
            <person name="Desjardin D."/>
            <person name="Finy P."/>
            <person name="Geml J."/>
            <person name="Haridas S."/>
            <person name="Hughes K."/>
            <person name="Justo A."/>
            <person name="Karasinski D."/>
            <person name="Kautmanova I."/>
            <person name="Kiss B."/>
            <person name="Kocsube S."/>
            <person name="Kotiranta H."/>
            <person name="LaButti K.M."/>
            <person name="Lechner B.E."/>
            <person name="Liimatainen K."/>
            <person name="Lipzen A."/>
            <person name="Lukacs Z."/>
            <person name="Mihaltcheva S."/>
            <person name="Morgado L.N."/>
            <person name="Niskanen T."/>
            <person name="Noordeloos M.E."/>
            <person name="Ohm R.A."/>
            <person name="Ortiz-Santana B."/>
            <person name="Ovrebo C."/>
            <person name="Racz N."/>
            <person name="Riley R."/>
            <person name="Savchenko A."/>
            <person name="Shiryaev A."/>
            <person name="Soop K."/>
            <person name="Spirin V."/>
            <person name="Szebenyi C."/>
            <person name="Tomsovsky M."/>
            <person name="Tulloss R.E."/>
            <person name="Uehling J."/>
            <person name="Grigoriev I.V."/>
            <person name="Vagvolgyi C."/>
            <person name="Papp T."/>
            <person name="Martin F.M."/>
            <person name="Miettinen O."/>
            <person name="Hibbett D.S."/>
            <person name="Nagy L.G."/>
        </authorList>
    </citation>
    <scope>NUCLEOTIDE SEQUENCE [LARGE SCALE GENOMIC DNA]</scope>
    <source>
        <strain evidence="1 2">CBS 962.96</strain>
    </source>
</reference>
<proteinExistence type="predicted"/>
<organism evidence="1 2">
    <name type="scientific">Dendrothele bispora (strain CBS 962.96)</name>
    <dbReference type="NCBI Taxonomy" id="1314807"/>
    <lineage>
        <taxon>Eukaryota</taxon>
        <taxon>Fungi</taxon>
        <taxon>Dikarya</taxon>
        <taxon>Basidiomycota</taxon>
        <taxon>Agaricomycotina</taxon>
        <taxon>Agaricomycetes</taxon>
        <taxon>Agaricomycetidae</taxon>
        <taxon>Agaricales</taxon>
        <taxon>Agaricales incertae sedis</taxon>
        <taxon>Dendrothele</taxon>
    </lineage>
</organism>
<dbReference type="EMBL" id="ML179116">
    <property type="protein sequence ID" value="THU99653.1"/>
    <property type="molecule type" value="Genomic_DNA"/>
</dbReference>
<evidence type="ECO:0000313" key="1">
    <source>
        <dbReference type="EMBL" id="THU99653.1"/>
    </source>
</evidence>
<keyword evidence="2" id="KW-1185">Reference proteome</keyword>
<protein>
    <submittedName>
        <fullName evidence="1">Uncharacterized protein</fullName>
    </submittedName>
</protein>
<dbReference type="AlphaFoldDB" id="A0A4S8MCE6"/>
<name>A0A4S8MCE6_DENBC</name>
<evidence type="ECO:0000313" key="2">
    <source>
        <dbReference type="Proteomes" id="UP000297245"/>
    </source>
</evidence>
<gene>
    <name evidence="1" type="ORF">K435DRAFT_562428</name>
</gene>
<dbReference type="InterPro" id="IPR008949">
    <property type="entry name" value="Isoprenoid_synthase_dom_sf"/>
</dbReference>
<feature type="non-terminal residue" evidence="1">
    <location>
        <position position="62"/>
    </location>
</feature>
<accession>A0A4S8MCE6</accession>
<feature type="non-terminal residue" evidence="1">
    <location>
        <position position="1"/>
    </location>
</feature>
<dbReference type="OrthoDB" id="3023784at2759"/>